<organism evidence="1 2">
    <name type="scientific">Pyrenophora tritici-repentis</name>
    <dbReference type="NCBI Taxonomy" id="45151"/>
    <lineage>
        <taxon>Eukaryota</taxon>
        <taxon>Fungi</taxon>
        <taxon>Dikarya</taxon>
        <taxon>Ascomycota</taxon>
        <taxon>Pezizomycotina</taxon>
        <taxon>Dothideomycetes</taxon>
        <taxon>Pleosporomycetidae</taxon>
        <taxon>Pleosporales</taxon>
        <taxon>Pleosporineae</taxon>
        <taxon>Pleosporaceae</taxon>
        <taxon>Pyrenophora</taxon>
    </lineage>
</organism>
<reference evidence="2" key="1">
    <citation type="journal article" date="2022" name="Microb. Genom.">
        <title>A global pangenome for the wheat fungal pathogen Pyrenophora tritici-repentis and prediction of effector protein structural homology.</title>
        <authorList>
            <person name="Moolhuijzen P.M."/>
            <person name="See P.T."/>
            <person name="Shi G."/>
            <person name="Powell H.R."/>
            <person name="Cockram J."/>
            <person name="Jorgensen L.N."/>
            <person name="Benslimane H."/>
            <person name="Strelkov S.E."/>
            <person name="Turner J."/>
            <person name="Liu Z."/>
            <person name="Moffat C.S."/>
        </authorList>
    </citation>
    <scope>NUCLEOTIDE SEQUENCE [LARGE SCALE GENOMIC DNA]</scope>
</reference>
<dbReference type="AlphaFoldDB" id="A0A922NPK4"/>
<accession>A0A922NPK4</accession>
<keyword evidence="2" id="KW-1185">Reference proteome</keyword>
<evidence type="ECO:0000313" key="1">
    <source>
        <dbReference type="EMBL" id="KAI1519695.1"/>
    </source>
</evidence>
<protein>
    <recommendedName>
        <fullName evidence="3">Polyprotein</fullName>
    </recommendedName>
</protein>
<evidence type="ECO:0000313" key="2">
    <source>
        <dbReference type="Proteomes" id="UP000249757"/>
    </source>
</evidence>
<dbReference type="CDD" id="cd09272">
    <property type="entry name" value="RNase_HI_RT_Ty1"/>
    <property type="match status" value="1"/>
</dbReference>
<dbReference type="Proteomes" id="UP000249757">
    <property type="component" value="Unassembled WGS sequence"/>
</dbReference>
<sequence>MPIDWKATVQRSVTKSTTEAELMALSIAGAEMEWWQRAFKNVKFELEFTPQLLCDNTATVGIVTKREDRLQTKLRHVDTHQMWLRQEVEQKRIQVNWVPTDQMPADGLTKVLPRQKHESFVKQLGLEDIRSIITPRENKEAEKGVKLSAWN</sequence>
<proteinExistence type="predicted"/>
<name>A0A922NPK4_9PLEO</name>
<gene>
    <name evidence="1" type="ORF">Ptr86124_000063</name>
</gene>
<dbReference type="EMBL" id="NRDI02000001">
    <property type="protein sequence ID" value="KAI1519695.1"/>
    <property type="molecule type" value="Genomic_DNA"/>
</dbReference>
<evidence type="ECO:0008006" key="3">
    <source>
        <dbReference type="Google" id="ProtNLM"/>
    </source>
</evidence>
<comment type="caution">
    <text evidence="1">The sequence shown here is derived from an EMBL/GenBank/DDBJ whole genome shotgun (WGS) entry which is preliminary data.</text>
</comment>